<reference evidence="2 3" key="1">
    <citation type="submission" date="2022-05" db="EMBL/GenBank/DDBJ databases">
        <title>A multi-omics perspective on studying reproductive biology in Daphnia sinensis.</title>
        <authorList>
            <person name="Jia J."/>
        </authorList>
    </citation>
    <scope>NUCLEOTIDE SEQUENCE [LARGE SCALE GENOMIC DNA]</scope>
    <source>
        <strain evidence="2 3">WSL</strain>
    </source>
</reference>
<evidence type="ECO:0000313" key="2">
    <source>
        <dbReference type="EMBL" id="KAI9553109.1"/>
    </source>
</evidence>
<organism evidence="2 3">
    <name type="scientific">Daphnia sinensis</name>
    <dbReference type="NCBI Taxonomy" id="1820382"/>
    <lineage>
        <taxon>Eukaryota</taxon>
        <taxon>Metazoa</taxon>
        <taxon>Ecdysozoa</taxon>
        <taxon>Arthropoda</taxon>
        <taxon>Crustacea</taxon>
        <taxon>Branchiopoda</taxon>
        <taxon>Diplostraca</taxon>
        <taxon>Cladocera</taxon>
        <taxon>Anomopoda</taxon>
        <taxon>Daphniidae</taxon>
        <taxon>Daphnia</taxon>
        <taxon>Daphnia similis group</taxon>
    </lineage>
</organism>
<sequence length="62" mass="7147">MHAHPGIRYPRRIFSWYESGSRVEEPRNLETGRTKNKQTSAESAAHHARFTSIPRQSQRGPS</sequence>
<proteinExistence type="predicted"/>
<dbReference type="AlphaFoldDB" id="A0AAD5PQF5"/>
<feature type="compositionally biased region" description="Basic and acidic residues" evidence="1">
    <location>
        <begin position="21"/>
        <end position="33"/>
    </location>
</feature>
<gene>
    <name evidence="2" type="ORF">GHT06_021001</name>
</gene>
<protein>
    <submittedName>
        <fullName evidence="2">Uncharacterized protein</fullName>
    </submittedName>
</protein>
<comment type="caution">
    <text evidence="2">The sequence shown here is derived from an EMBL/GenBank/DDBJ whole genome shotgun (WGS) entry which is preliminary data.</text>
</comment>
<evidence type="ECO:0000256" key="1">
    <source>
        <dbReference type="SAM" id="MobiDB-lite"/>
    </source>
</evidence>
<evidence type="ECO:0000313" key="3">
    <source>
        <dbReference type="Proteomes" id="UP000820818"/>
    </source>
</evidence>
<keyword evidence="3" id="KW-1185">Reference proteome</keyword>
<name>A0AAD5PQF5_9CRUS</name>
<dbReference type="EMBL" id="WJBH02000009">
    <property type="protein sequence ID" value="KAI9553109.1"/>
    <property type="molecule type" value="Genomic_DNA"/>
</dbReference>
<dbReference type="Proteomes" id="UP000820818">
    <property type="component" value="Linkage Group LG9"/>
</dbReference>
<feature type="region of interest" description="Disordered" evidence="1">
    <location>
        <begin position="20"/>
        <end position="62"/>
    </location>
</feature>
<feature type="compositionally biased region" description="Polar residues" evidence="1">
    <location>
        <begin position="53"/>
        <end position="62"/>
    </location>
</feature>
<accession>A0AAD5PQF5</accession>